<dbReference type="OrthoDB" id="8909971at2"/>
<dbReference type="Pfam" id="PF23843">
    <property type="entry name" value="DUF7210"/>
    <property type="match status" value="1"/>
</dbReference>
<organism evidence="3 4">
    <name type="scientific">Sulfuritortus calidifontis</name>
    <dbReference type="NCBI Taxonomy" id="1914471"/>
    <lineage>
        <taxon>Bacteria</taxon>
        <taxon>Pseudomonadati</taxon>
        <taxon>Pseudomonadota</taxon>
        <taxon>Betaproteobacteria</taxon>
        <taxon>Nitrosomonadales</taxon>
        <taxon>Thiobacillaceae</taxon>
        <taxon>Sulfuritortus</taxon>
    </lineage>
</organism>
<feature type="domain" description="DUF7210" evidence="2">
    <location>
        <begin position="6"/>
        <end position="41"/>
    </location>
</feature>
<dbReference type="RefSeq" id="WP_009518235.1">
    <property type="nucleotide sequence ID" value="NZ_AP018721.1"/>
</dbReference>
<feature type="compositionally biased region" description="Polar residues" evidence="1">
    <location>
        <begin position="64"/>
        <end position="74"/>
    </location>
</feature>
<dbReference type="Proteomes" id="UP000295135">
    <property type="component" value="Unassembled WGS sequence"/>
</dbReference>
<proteinExistence type="predicted"/>
<evidence type="ECO:0000256" key="1">
    <source>
        <dbReference type="SAM" id="MobiDB-lite"/>
    </source>
</evidence>
<evidence type="ECO:0000313" key="3">
    <source>
        <dbReference type="EMBL" id="TCS71983.1"/>
    </source>
</evidence>
<name>A0A4R3JVL4_9PROT</name>
<protein>
    <recommendedName>
        <fullName evidence="2">DUF7210 domain-containing protein</fullName>
    </recommendedName>
</protein>
<gene>
    <name evidence="3" type="ORF">EDC61_107121</name>
</gene>
<sequence>MPNLSIELLKPHTHAGKRLAVGERLDIHEASARWLIAQGVARLVTPESSTPSLKPSRRDGSAVGTPSTHTPTGD</sequence>
<comment type="caution">
    <text evidence="3">The sequence shown here is derived from an EMBL/GenBank/DDBJ whole genome shotgun (WGS) entry which is preliminary data.</text>
</comment>
<dbReference type="AlphaFoldDB" id="A0A4R3JVL4"/>
<dbReference type="EMBL" id="SLZY01000007">
    <property type="protein sequence ID" value="TCS71983.1"/>
    <property type="molecule type" value="Genomic_DNA"/>
</dbReference>
<accession>A0A4R3JVL4</accession>
<keyword evidence="4" id="KW-1185">Reference proteome</keyword>
<evidence type="ECO:0000313" key="4">
    <source>
        <dbReference type="Proteomes" id="UP000295135"/>
    </source>
</evidence>
<dbReference type="InterPro" id="IPR055634">
    <property type="entry name" value="DUF7210"/>
</dbReference>
<reference evidence="3 4" key="1">
    <citation type="submission" date="2019-03" db="EMBL/GenBank/DDBJ databases">
        <title>Genomic Encyclopedia of Type Strains, Phase IV (KMG-IV): sequencing the most valuable type-strain genomes for metagenomic binning, comparative biology and taxonomic classification.</title>
        <authorList>
            <person name="Goeker M."/>
        </authorList>
    </citation>
    <scope>NUCLEOTIDE SEQUENCE [LARGE SCALE GENOMIC DNA]</scope>
    <source>
        <strain evidence="3 4">DSM 103923</strain>
    </source>
</reference>
<feature type="region of interest" description="Disordered" evidence="1">
    <location>
        <begin position="44"/>
        <end position="74"/>
    </location>
</feature>
<evidence type="ECO:0000259" key="2">
    <source>
        <dbReference type="Pfam" id="PF23843"/>
    </source>
</evidence>